<dbReference type="PANTHER" id="PTHR36174:SF1">
    <property type="entry name" value="LIPID II:GLYCINE GLYCYLTRANSFERASE"/>
    <property type="match status" value="1"/>
</dbReference>
<sequence>MNDFSNKQKYRELCKKEHTIPIFSQDWWLDAVAGNENWGVVISEKGGDIVGALPYVFKKKYGFKLITMPKLTQTLGPWLKYPDNQKYERKLAYEKRIINDLIEGLPEYDFCKINADSSLTNWLPFYWEGFDQTTRYTYRLSNIADSNQLWNNFSGNIRKEIKKAEGRNKIVVDSNSSIEDFIEINKKTFSRQGLTLPYSKKFIIDFDKVCLEKQCRRIFFARDENNIIHAAIYIVWHNEYAYYLMGGGDPDLRNSGATSLAMWEAIKFSKTVAKCFDFEGSMIEPIENFFKAFGAIQTPYFSLSKTNSLPLALLLTAKQYSQSNK</sequence>
<dbReference type="Proteomes" id="UP001549366">
    <property type="component" value="Unassembled WGS sequence"/>
</dbReference>
<dbReference type="InterPro" id="IPR050644">
    <property type="entry name" value="PG_Glycine_Bridge_Synth"/>
</dbReference>
<keyword evidence="3" id="KW-1185">Reference proteome</keyword>
<comment type="caution">
    <text evidence="2">The sequence shown here is derived from an EMBL/GenBank/DDBJ whole genome shotgun (WGS) entry which is preliminary data.</text>
</comment>
<proteinExistence type="predicted"/>
<dbReference type="RefSeq" id="WP_354009556.1">
    <property type="nucleotide sequence ID" value="NZ_JBEWTA010000001.1"/>
</dbReference>
<organism evidence="2 3">
    <name type="scientific">Endozoicomonas lisbonensis</name>
    <dbReference type="NCBI Taxonomy" id="3120522"/>
    <lineage>
        <taxon>Bacteria</taxon>
        <taxon>Pseudomonadati</taxon>
        <taxon>Pseudomonadota</taxon>
        <taxon>Gammaproteobacteria</taxon>
        <taxon>Oceanospirillales</taxon>
        <taxon>Endozoicomonadaceae</taxon>
        <taxon>Endozoicomonas</taxon>
    </lineage>
</organism>
<dbReference type="Pfam" id="PF13480">
    <property type="entry name" value="Acetyltransf_6"/>
    <property type="match status" value="1"/>
</dbReference>
<gene>
    <name evidence="2" type="ORF">V5J35_000291</name>
</gene>
<protein>
    <recommendedName>
        <fullName evidence="1">BioF2-like acetyltransferase domain-containing protein</fullName>
    </recommendedName>
</protein>
<reference evidence="2 3" key="1">
    <citation type="submission" date="2024-06" db="EMBL/GenBank/DDBJ databases">
        <title>Genomic Encyclopedia of Type Strains, Phase V (KMG-V): Genome sequencing to study the core and pangenomes of soil and plant-associated prokaryotes.</title>
        <authorList>
            <person name="Whitman W."/>
        </authorList>
    </citation>
    <scope>NUCLEOTIDE SEQUENCE [LARGE SCALE GENOMIC DNA]</scope>
    <source>
        <strain evidence="2 3">NE40</strain>
    </source>
</reference>
<evidence type="ECO:0000313" key="2">
    <source>
        <dbReference type="EMBL" id="MET4755099.1"/>
    </source>
</evidence>
<evidence type="ECO:0000259" key="1">
    <source>
        <dbReference type="Pfam" id="PF13480"/>
    </source>
</evidence>
<evidence type="ECO:0000313" key="3">
    <source>
        <dbReference type="Proteomes" id="UP001549366"/>
    </source>
</evidence>
<dbReference type="InterPro" id="IPR016181">
    <property type="entry name" value="Acyl_CoA_acyltransferase"/>
</dbReference>
<dbReference type="SUPFAM" id="SSF55729">
    <property type="entry name" value="Acyl-CoA N-acyltransferases (Nat)"/>
    <property type="match status" value="1"/>
</dbReference>
<feature type="domain" description="BioF2-like acetyltransferase" evidence="1">
    <location>
        <begin position="153"/>
        <end position="270"/>
    </location>
</feature>
<dbReference type="EMBL" id="JBEWTB010000002">
    <property type="protein sequence ID" value="MET4755099.1"/>
    <property type="molecule type" value="Genomic_DNA"/>
</dbReference>
<name>A0ABV2SDA6_9GAMM</name>
<dbReference type="Gene3D" id="3.40.630.30">
    <property type="match status" value="1"/>
</dbReference>
<dbReference type="InterPro" id="IPR038740">
    <property type="entry name" value="BioF2-like_GNAT_dom"/>
</dbReference>
<accession>A0ABV2SDA6</accession>
<dbReference type="PANTHER" id="PTHR36174">
    <property type="entry name" value="LIPID II:GLYCINE GLYCYLTRANSFERASE"/>
    <property type="match status" value="1"/>
</dbReference>